<accession>A0A917QCC4</accession>
<keyword evidence="8" id="KW-1185">Reference proteome</keyword>
<organism evidence="7 8">
    <name type="scientific">Salinarimonas ramus</name>
    <dbReference type="NCBI Taxonomy" id="690164"/>
    <lineage>
        <taxon>Bacteria</taxon>
        <taxon>Pseudomonadati</taxon>
        <taxon>Pseudomonadota</taxon>
        <taxon>Alphaproteobacteria</taxon>
        <taxon>Hyphomicrobiales</taxon>
        <taxon>Salinarimonadaceae</taxon>
        <taxon>Salinarimonas</taxon>
    </lineage>
</organism>
<proteinExistence type="predicted"/>
<feature type="transmembrane region" description="Helical" evidence="6">
    <location>
        <begin position="6"/>
        <end position="28"/>
    </location>
</feature>
<evidence type="ECO:0000256" key="4">
    <source>
        <dbReference type="ARBA" id="ARBA00022989"/>
    </source>
</evidence>
<evidence type="ECO:0000256" key="3">
    <source>
        <dbReference type="ARBA" id="ARBA00022692"/>
    </source>
</evidence>
<dbReference type="EMBL" id="BMMF01000010">
    <property type="protein sequence ID" value="GGK44260.1"/>
    <property type="molecule type" value="Genomic_DNA"/>
</dbReference>
<dbReference type="Pfam" id="PF01810">
    <property type="entry name" value="LysE"/>
    <property type="match status" value="1"/>
</dbReference>
<evidence type="ECO:0000256" key="1">
    <source>
        <dbReference type="ARBA" id="ARBA00004651"/>
    </source>
</evidence>
<feature type="transmembrane region" description="Helical" evidence="6">
    <location>
        <begin position="71"/>
        <end position="89"/>
    </location>
</feature>
<name>A0A917QCC4_9HYPH</name>
<dbReference type="PANTHER" id="PTHR30086:SF19">
    <property type="entry name" value="THREONINE EFFLUX PROTEIN"/>
    <property type="match status" value="1"/>
</dbReference>
<comment type="subcellular location">
    <subcellularLocation>
        <location evidence="1">Cell membrane</location>
        <topology evidence="1">Multi-pass membrane protein</topology>
    </subcellularLocation>
</comment>
<evidence type="ECO:0000313" key="7">
    <source>
        <dbReference type="EMBL" id="GGK44260.1"/>
    </source>
</evidence>
<dbReference type="Proteomes" id="UP000600449">
    <property type="component" value="Unassembled WGS sequence"/>
</dbReference>
<feature type="transmembrane region" description="Helical" evidence="6">
    <location>
        <begin position="40"/>
        <end position="65"/>
    </location>
</feature>
<evidence type="ECO:0000256" key="2">
    <source>
        <dbReference type="ARBA" id="ARBA00022475"/>
    </source>
</evidence>
<sequence>MQEALVLVAITGALLIGAVSPGPSFVLVSRIAVTGSRMDGLAAAIGMGLGGAIFAVIALLGLITVLEQVGWLYAGLRLAGGIYLVYLGIRIWRGASQPLETLDAAAARPASTTRSMMLGFVTQICNPKTAIVYAGIFAAFLPASAPTWLFVSIPPLVFLLETAWYAFVALAFLARKPRSIYLRWKGWFDRAAGAVMGGLGTRLASETLLSRS</sequence>
<dbReference type="GO" id="GO:0015171">
    <property type="term" value="F:amino acid transmembrane transporter activity"/>
    <property type="evidence" value="ECO:0007669"/>
    <property type="project" value="TreeGrafter"/>
</dbReference>
<keyword evidence="4 6" id="KW-1133">Transmembrane helix</keyword>
<evidence type="ECO:0000313" key="8">
    <source>
        <dbReference type="Proteomes" id="UP000600449"/>
    </source>
</evidence>
<dbReference type="RefSeq" id="WP_188914470.1">
    <property type="nucleotide sequence ID" value="NZ_BMMF01000010.1"/>
</dbReference>
<feature type="transmembrane region" description="Helical" evidence="6">
    <location>
        <begin position="130"/>
        <end position="150"/>
    </location>
</feature>
<dbReference type="GO" id="GO:0005886">
    <property type="term" value="C:plasma membrane"/>
    <property type="evidence" value="ECO:0007669"/>
    <property type="project" value="UniProtKB-SubCell"/>
</dbReference>
<reference evidence="7 8" key="1">
    <citation type="journal article" date="2014" name="Int. J. Syst. Evol. Microbiol.">
        <title>Complete genome sequence of Corynebacterium casei LMG S-19264T (=DSM 44701T), isolated from a smear-ripened cheese.</title>
        <authorList>
            <consortium name="US DOE Joint Genome Institute (JGI-PGF)"/>
            <person name="Walter F."/>
            <person name="Albersmeier A."/>
            <person name="Kalinowski J."/>
            <person name="Ruckert C."/>
        </authorList>
    </citation>
    <scope>NUCLEOTIDE SEQUENCE [LARGE SCALE GENOMIC DNA]</scope>
    <source>
        <strain evidence="7 8">CGMCC 1.9161</strain>
    </source>
</reference>
<evidence type="ECO:0000256" key="5">
    <source>
        <dbReference type="ARBA" id="ARBA00023136"/>
    </source>
</evidence>
<comment type="caution">
    <text evidence="7">The sequence shown here is derived from an EMBL/GenBank/DDBJ whole genome shotgun (WGS) entry which is preliminary data.</text>
</comment>
<keyword evidence="3 6" id="KW-0812">Transmembrane</keyword>
<dbReference type="InterPro" id="IPR001123">
    <property type="entry name" value="LeuE-type"/>
</dbReference>
<gene>
    <name evidence="7" type="ORF">GCM10011322_34250</name>
</gene>
<keyword evidence="2" id="KW-1003">Cell membrane</keyword>
<keyword evidence="5 6" id="KW-0472">Membrane</keyword>
<dbReference type="PANTHER" id="PTHR30086">
    <property type="entry name" value="ARGININE EXPORTER PROTEIN ARGO"/>
    <property type="match status" value="1"/>
</dbReference>
<evidence type="ECO:0000256" key="6">
    <source>
        <dbReference type="SAM" id="Phobius"/>
    </source>
</evidence>
<feature type="transmembrane region" description="Helical" evidence="6">
    <location>
        <begin position="156"/>
        <end position="174"/>
    </location>
</feature>
<protein>
    <submittedName>
        <fullName evidence="7">Threonine transporter</fullName>
    </submittedName>
</protein>
<dbReference type="AlphaFoldDB" id="A0A917QCC4"/>